<accession>A0ABD0JKN5</accession>
<comment type="caution">
    <text evidence="1">The sequence shown here is derived from an EMBL/GenBank/DDBJ whole genome shotgun (WGS) entry which is preliminary data.</text>
</comment>
<evidence type="ECO:0008006" key="3">
    <source>
        <dbReference type="Google" id="ProtNLM"/>
    </source>
</evidence>
<gene>
    <name evidence="1" type="ORF">BaRGS_00033327</name>
</gene>
<organism evidence="1 2">
    <name type="scientific">Batillaria attramentaria</name>
    <dbReference type="NCBI Taxonomy" id="370345"/>
    <lineage>
        <taxon>Eukaryota</taxon>
        <taxon>Metazoa</taxon>
        <taxon>Spiralia</taxon>
        <taxon>Lophotrochozoa</taxon>
        <taxon>Mollusca</taxon>
        <taxon>Gastropoda</taxon>
        <taxon>Caenogastropoda</taxon>
        <taxon>Sorbeoconcha</taxon>
        <taxon>Cerithioidea</taxon>
        <taxon>Batillariidae</taxon>
        <taxon>Batillaria</taxon>
    </lineage>
</organism>
<dbReference type="AlphaFoldDB" id="A0ABD0JKN5"/>
<reference evidence="1 2" key="1">
    <citation type="journal article" date="2023" name="Sci. Data">
        <title>Genome assembly of the Korean intertidal mud-creeper Batillaria attramentaria.</title>
        <authorList>
            <person name="Patra A.K."/>
            <person name="Ho P.T."/>
            <person name="Jun S."/>
            <person name="Lee S.J."/>
            <person name="Kim Y."/>
            <person name="Won Y.J."/>
        </authorList>
    </citation>
    <scope>NUCLEOTIDE SEQUENCE [LARGE SCALE GENOMIC DNA]</scope>
    <source>
        <strain evidence="1">Wonlab-2016</strain>
    </source>
</reference>
<evidence type="ECO:0000313" key="1">
    <source>
        <dbReference type="EMBL" id="KAK7475446.1"/>
    </source>
</evidence>
<proteinExistence type="predicted"/>
<name>A0ABD0JKN5_9CAEN</name>
<dbReference type="Proteomes" id="UP001519460">
    <property type="component" value="Unassembled WGS sequence"/>
</dbReference>
<sequence length="221" mass="24943">MVVVAMLMYTNCVKSVTRLLTSHSFCQGEITWPIPYPALCWARLASQAVTGLRQFVTHTHTVYRHLTSPPSITSHSLWARKRIPLDLTSLRGRHMPFRCLFSMGLPSQTHLIHPTCTKHKLKLKKQEVVYILSFSTTNKSHTPTKKGSQCWLRAVWWMRSGVDCAWGHTQARSPPDRPTDQRKRACTQTLVYDIARQAFTGSASNSTALPLHGGTCSSRRG</sequence>
<protein>
    <recommendedName>
        <fullName evidence="3">Secreted protein</fullName>
    </recommendedName>
</protein>
<keyword evidence="2" id="KW-1185">Reference proteome</keyword>
<dbReference type="EMBL" id="JACVVK020000406">
    <property type="protein sequence ID" value="KAK7475446.1"/>
    <property type="molecule type" value="Genomic_DNA"/>
</dbReference>
<evidence type="ECO:0000313" key="2">
    <source>
        <dbReference type="Proteomes" id="UP001519460"/>
    </source>
</evidence>